<evidence type="ECO:0000313" key="1">
    <source>
        <dbReference type="EMBL" id="GIF01094.1"/>
    </source>
</evidence>
<keyword evidence="2" id="KW-1185">Reference proteome</keyword>
<organism evidence="1 2">
    <name type="scientific">Paractinoplanes rishiriensis</name>
    <dbReference type="NCBI Taxonomy" id="1050105"/>
    <lineage>
        <taxon>Bacteria</taxon>
        <taxon>Bacillati</taxon>
        <taxon>Actinomycetota</taxon>
        <taxon>Actinomycetes</taxon>
        <taxon>Micromonosporales</taxon>
        <taxon>Micromonosporaceae</taxon>
        <taxon>Paractinoplanes</taxon>
    </lineage>
</organism>
<reference evidence="1" key="1">
    <citation type="submission" date="2021-01" db="EMBL/GenBank/DDBJ databases">
        <title>Whole genome shotgun sequence of Actinoplanes rishiriensis NBRC 108556.</title>
        <authorList>
            <person name="Komaki H."/>
            <person name="Tamura T."/>
        </authorList>
    </citation>
    <scope>NUCLEOTIDE SEQUENCE</scope>
    <source>
        <strain evidence="1">NBRC 108556</strain>
    </source>
</reference>
<protein>
    <submittedName>
        <fullName evidence="1">Uncharacterized protein</fullName>
    </submittedName>
</protein>
<comment type="caution">
    <text evidence="1">The sequence shown here is derived from an EMBL/GenBank/DDBJ whole genome shotgun (WGS) entry which is preliminary data.</text>
</comment>
<name>A0A919MZ64_9ACTN</name>
<gene>
    <name evidence="1" type="ORF">Ari01nite_85580</name>
</gene>
<dbReference type="Proteomes" id="UP000636960">
    <property type="component" value="Unassembled WGS sequence"/>
</dbReference>
<sequence>MRMTKPVGATGIEFLLAPDPGREPEPVDAPRLAGAAAVQTPAQQIVGGWHDGRVLRYHGRCLLCGWPLWGFDDGHNDPRGPLGPFSAGFSLTAHDYDRVGPTVGLCPDCANHGDGYRHALHHAYQHWTAVPALSA</sequence>
<accession>A0A919MZ64</accession>
<dbReference type="AlphaFoldDB" id="A0A919MZ64"/>
<dbReference type="EMBL" id="BOMV01000098">
    <property type="protein sequence ID" value="GIF01094.1"/>
    <property type="molecule type" value="Genomic_DNA"/>
</dbReference>
<proteinExistence type="predicted"/>
<evidence type="ECO:0000313" key="2">
    <source>
        <dbReference type="Proteomes" id="UP000636960"/>
    </source>
</evidence>